<feature type="transmembrane region" description="Helical" evidence="1">
    <location>
        <begin position="253"/>
        <end position="271"/>
    </location>
</feature>
<feature type="domain" description="Acyltransferase 3" evidence="2">
    <location>
        <begin position="12"/>
        <end position="327"/>
    </location>
</feature>
<evidence type="ECO:0000259" key="2">
    <source>
        <dbReference type="Pfam" id="PF01757"/>
    </source>
</evidence>
<dbReference type="Pfam" id="PF19040">
    <property type="entry name" value="SGNH"/>
    <property type="match status" value="1"/>
</dbReference>
<dbReference type="InterPro" id="IPR002656">
    <property type="entry name" value="Acyl_transf_3_dom"/>
</dbReference>
<name>A0ABY0BYF1_9GAMM</name>
<feature type="transmembrane region" description="Helical" evidence="1">
    <location>
        <begin position="231"/>
        <end position="247"/>
    </location>
</feature>
<dbReference type="Pfam" id="PF01757">
    <property type="entry name" value="Acyl_transf_3"/>
    <property type="match status" value="1"/>
</dbReference>
<dbReference type="Proteomes" id="UP000287410">
    <property type="component" value="Unassembled WGS sequence"/>
</dbReference>
<organism evidence="4 5">
    <name type="scientific">Aliidiomarina sedimenti</name>
    <dbReference type="NCBI Taxonomy" id="1933879"/>
    <lineage>
        <taxon>Bacteria</taxon>
        <taxon>Pseudomonadati</taxon>
        <taxon>Pseudomonadota</taxon>
        <taxon>Gammaproteobacteria</taxon>
        <taxon>Alteromonadales</taxon>
        <taxon>Idiomarinaceae</taxon>
        <taxon>Aliidiomarina</taxon>
    </lineage>
</organism>
<comment type="caution">
    <text evidence="4">The sequence shown here is derived from an EMBL/GenBank/DDBJ whole genome shotgun (WGS) entry which is preliminary data.</text>
</comment>
<dbReference type="PANTHER" id="PTHR23028:SF53">
    <property type="entry name" value="ACYL_TRANSF_3 DOMAIN-CONTAINING PROTEIN"/>
    <property type="match status" value="1"/>
</dbReference>
<feature type="transmembrane region" description="Helical" evidence="1">
    <location>
        <begin position="197"/>
        <end position="219"/>
    </location>
</feature>
<keyword evidence="1" id="KW-0812">Transmembrane</keyword>
<evidence type="ECO:0000259" key="3">
    <source>
        <dbReference type="Pfam" id="PF19040"/>
    </source>
</evidence>
<dbReference type="InterPro" id="IPR050879">
    <property type="entry name" value="Acyltransferase_3"/>
</dbReference>
<feature type="transmembrane region" description="Helical" evidence="1">
    <location>
        <begin position="292"/>
        <end position="309"/>
    </location>
</feature>
<feature type="transmembrane region" description="Helical" evidence="1">
    <location>
        <begin position="350"/>
        <end position="369"/>
    </location>
</feature>
<evidence type="ECO:0000256" key="1">
    <source>
        <dbReference type="SAM" id="Phobius"/>
    </source>
</evidence>
<feature type="domain" description="SGNH" evidence="3">
    <location>
        <begin position="406"/>
        <end position="647"/>
    </location>
</feature>
<dbReference type="GO" id="GO:0016746">
    <property type="term" value="F:acyltransferase activity"/>
    <property type="evidence" value="ECO:0007669"/>
    <property type="project" value="UniProtKB-KW"/>
</dbReference>
<dbReference type="PANTHER" id="PTHR23028">
    <property type="entry name" value="ACETYLTRANSFERASE"/>
    <property type="match status" value="1"/>
</dbReference>
<keyword evidence="4" id="KW-0012">Acyltransferase</keyword>
<keyword evidence="1" id="KW-1133">Transmembrane helix</keyword>
<proteinExistence type="predicted"/>
<sequence>MQFLIEKSGFRNDINGLRAWAVISVVLFHFLVPGFSGGFVGVDIFFVISGFLMTGIITQGLVEQKFSFSRFYLARAVRIVPALVVLVLSLLVWAWFYLPTPDYQGLAGHARYALVFWSNVEFASADSYFAANSHENWLLHTWSLSVEWQFYILFPLLLVLIAKFTNARLHVLFYSLIALVVLSLSYSIWLSPREPTAAFYLLSTRAWEMAAGGVAYFVYVSNWRRVVERPLTLYTGWLLLGLSFTTLNSDLSWPGAWALLPVVGTVLVLLANQSQSILTKPRLFQWLGDRSYSIYLWHWPFAVWLYYIGQLGNPWYLAVGIAVSILAGHLSYWWVEQPVRRSFKELSGRLRFVAVMVPLVMVLAMSLVIRNVVFDGRMPTEVERIAAEAENRNPRGDACRQSMSELHEPCIYGGERLGAIVIGDSHAAALVRSVEAALPNDGLHVLDWTMSACPTIRNLRHSQRHSSRFLCPEFVDYAIEQSSQLPPEVPLLVVNRISNYLHGEPQKQEPEIYLSEPAATYTVERAQELISGFKDTVCTFAQHRPVYVLEPVAEMPVDVPEFMSRKLHFNGEIERVSISISEYEQRHKLALEAMHELTVECNVKLLAPTAVLCDEENCWGDKDGLPVYFDDDHLNERGGRLLLTEFRKMFSDASSDESADGNEE</sequence>
<feature type="transmembrane region" description="Helical" evidence="1">
    <location>
        <begin position="38"/>
        <end position="58"/>
    </location>
</feature>
<feature type="transmembrane region" description="Helical" evidence="1">
    <location>
        <begin position="148"/>
        <end position="164"/>
    </location>
</feature>
<dbReference type="InterPro" id="IPR043968">
    <property type="entry name" value="SGNH"/>
</dbReference>
<feature type="transmembrane region" description="Helical" evidence="1">
    <location>
        <begin position="12"/>
        <end position="32"/>
    </location>
</feature>
<gene>
    <name evidence="4" type="ORF">CWE12_07370</name>
</gene>
<evidence type="ECO:0000313" key="5">
    <source>
        <dbReference type="Proteomes" id="UP000287410"/>
    </source>
</evidence>
<feature type="transmembrane region" description="Helical" evidence="1">
    <location>
        <begin position="315"/>
        <end position="335"/>
    </location>
</feature>
<feature type="transmembrane region" description="Helical" evidence="1">
    <location>
        <begin position="171"/>
        <end position="191"/>
    </location>
</feature>
<evidence type="ECO:0000313" key="4">
    <source>
        <dbReference type="EMBL" id="RUO29784.1"/>
    </source>
</evidence>
<keyword evidence="4" id="KW-0808">Transferase</keyword>
<dbReference type="EMBL" id="PIPN01000003">
    <property type="protein sequence ID" value="RUO29784.1"/>
    <property type="molecule type" value="Genomic_DNA"/>
</dbReference>
<accession>A0ABY0BYF1</accession>
<keyword evidence="1" id="KW-0472">Membrane</keyword>
<dbReference type="RefSeq" id="WP_126789057.1">
    <property type="nucleotide sequence ID" value="NZ_PIPN01000003.1"/>
</dbReference>
<protein>
    <submittedName>
        <fullName evidence="4">Acyltransferase</fullName>
    </submittedName>
</protein>
<reference evidence="4 5" key="1">
    <citation type="journal article" date="2018" name="Front. Microbiol.">
        <title>Genome-Based Analysis Reveals the Taxonomy and Diversity of the Family Idiomarinaceae.</title>
        <authorList>
            <person name="Liu Y."/>
            <person name="Lai Q."/>
            <person name="Shao Z."/>
        </authorList>
    </citation>
    <scope>NUCLEOTIDE SEQUENCE [LARGE SCALE GENOMIC DNA]</scope>
    <source>
        <strain evidence="4 5">GBSy1</strain>
    </source>
</reference>
<feature type="transmembrane region" description="Helical" evidence="1">
    <location>
        <begin position="79"/>
        <end position="98"/>
    </location>
</feature>
<keyword evidence="5" id="KW-1185">Reference proteome</keyword>